<organism evidence="2 3">
    <name type="scientific">Mesorhabditis belari</name>
    <dbReference type="NCBI Taxonomy" id="2138241"/>
    <lineage>
        <taxon>Eukaryota</taxon>
        <taxon>Metazoa</taxon>
        <taxon>Ecdysozoa</taxon>
        <taxon>Nematoda</taxon>
        <taxon>Chromadorea</taxon>
        <taxon>Rhabditida</taxon>
        <taxon>Rhabditina</taxon>
        <taxon>Rhabditomorpha</taxon>
        <taxon>Rhabditoidea</taxon>
        <taxon>Rhabditidae</taxon>
        <taxon>Mesorhabditinae</taxon>
        <taxon>Mesorhabditis</taxon>
    </lineage>
</organism>
<dbReference type="WBParaSite" id="MBELARI_LOCUS14410">
    <property type="protein sequence ID" value="MBELARI_LOCUS14410"/>
    <property type="gene ID" value="MBELARI_LOCUS14410"/>
</dbReference>
<evidence type="ECO:0000313" key="2">
    <source>
        <dbReference type="Proteomes" id="UP000887575"/>
    </source>
</evidence>
<keyword evidence="1" id="KW-0175">Coiled coil</keyword>
<reference evidence="3" key="1">
    <citation type="submission" date="2024-02" db="UniProtKB">
        <authorList>
            <consortium name="WormBaseParasite"/>
        </authorList>
    </citation>
    <scope>IDENTIFICATION</scope>
</reference>
<protein>
    <submittedName>
        <fullName evidence="3">Uncharacterized protein</fullName>
    </submittedName>
</protein>
<proteinExistence type="predicted"/>
<feature type="coiled-coil region" evidence="1">
    <location>
        <begin position="20"/>
        <end position="59"/>
    </location>
</feature>
<accession>A0AAF3J3S9</accession>
<sequence length="243" mass="27684">MIDEGTHPELIEQFELFEKRRKRQVELEDIEDEFEEAEIKRISSEMQKKEKEASAEAEERVAGIVQQLLNELDREMKKVDSYISGLDIARPYNEMPCDSSKKILRAPISYLPIKKPTDTGKTIQPPIPLSSKINTFLLKDAEIADDLKSIGTDGKSSPMKGSSHIDVTLSKLKFSYGGRWYKPSEEVLVENREYGKIPAKIDTINDEVVIFKSCFSWDVRQICASSADFAEGRVIIHNKKRNA</sequence>
<name>A0AAF3J3S9_9BILA</name>
<dbReference type="Proteomes" id="UP000887575">
    <property type="component" value="Unassembled WGS sequence"/>
</dbReference>
<evidence type="ECO:0000256" key="1">
    <source>
        <dbReference type="SAM" id="Coils"/>
    </source>
</evidence>
<keyword evidence="2" id="KW-1185">Reference proteome</keyword>
<dbReference type="AlphaFoldDB" id="A0AAF3J3S9"/>
<evidence type="ECO:0000313" key="3">
    <source>
        <dbReference type="WBParaSite" id="MBELARI_LOCUS14410"/>
    </source>
</evidence>